<dbReference type="GO" id="GO:0004519">
    <property type="term" value="F:endonuclease activity"/>
    <property type="evidence" value="ECO:0007669"/>
    <property type="project" value="UniProtKB-KW"/>
</dbReference>
<sequence length="379" mass="44378">MKKCIYCQQEKNENCFSLEHVIPQFLGGALVSDKFKTHYVCKSCNNNLGLFVDASFEKDWLVHNHLITEFSDFFDPKNITGLPLYYMGADTIQPPKMPDNHICELFLGPLGELIFWIRAEDERLYWYVGGNPRTAKEKLTTAYFLCTERTLKNPLLSLLSFKLAFENKRVRKIMCTEVTDCDLKQFGFSMPDEVDIERIEFFKNNINRGQLKFSKNINYDQRFMAKLSIGILHCLFPNSIFSNQYFTEMYKGLWYRGNEDFPDIRGCSEADDKLKELLGVPSGIAISVMCIDNTIALNLNIAQKLHWTIKCADIEELNEKDKHIIDDQGRVFIIYRAINKYIELPMLEFIMHKTKNCINQELKEIEDILFERKDYFKNL</sequence>
<keyword evidence="2" id="KW-0255">Endonuclease</keyword>
<proteinExistence type="predicted"/>
<protein>
    <submittedName>
        <fullName evidence="2">HNH endonuclease</fullName>
    </submittedName>
</protein>
<keyword evidence="3" id="KW-1185">Reference proteome</keyword>
<reference evidence="2 3" key="1">
    <citation type="submission" date="2016-10" db="EMBL/GenBank/DDBJ databases">
        <authorList>
            <person name="Varghese N."/>
            <person name="Submissions S."/>
        </authorList>
    </citation>
    <scope>NUCLEOTIDE SEQUENCE [LARGE SCALE GENOMIC DNA]</scope>
    <source>
        <strain evidence="2 3">DSM 22022</strain>
    </source>
</reference>
<feature type="domain" description="HNH endonuclease 5" evidence="1">
    <location>
        <begin position="4"/>
        <end position="60"/>
    </location>
</feature>
<organism evidence="2 3">
    <name type="scientific">Basfia succiniciproducens</name>
    <dbReference type="NCBI Taxonomy" id="653940"/>
    <lineage>
        <taxon>Bacteria</taxon>
        <taxon>Pseudomonadati</taxon>
        <taxon>Pseudomonadota</taxon>
        <taxon>Gammaproteobacteria</taxon>
        <taxon>Pasteurellales</taxon>
        <taxon>Pasteurellaceae</taxon>
        <taxon>Basfia</taxon>
    </lineage>
</organism>
<gene>
    <name evidence="2" type="ORF">SAMN02910354_00676</name>
</gene>
<dbReference type="RefSeq" id="WP_165898010.1">
    <property type="nucleotide sequence ID" value="NZ_CP015031.1"/>
</dbReference>
<dbReference type="Pfam" id="PF14279">
    <property type="entry name" value="HNH_5"/>
    <property type="match status" value="1"/>
</dbReference>
<evidence type="ECO:0000313" key="3">
    <source>
        <dbReference type="Proteomes" id="UP000199588"/>
    </source>
</evidence>
<evidence type="ECO:0000313" key="2">
    <source>
        <dbReference type="EMBL" id="SCX87449.1"/>
    </source>
</evidence>
<keyword evidence="2" id="KW-0378">Hydrolase</keyword>
<keyword evidence="2" id="KW-0540">Nuclease</keyword>
<dbReference type="Proteomes" id="UP000199588">
    <property type="component" value="Unassembled WGS sequence"/>
</dbReference>
<accession>A0A1G5BBE9</accession>
<dbReference type="InterPro" id="IPR029471">
    <property type="entry name" value="HNH_5"/>
</dbReference>
<evidence type="ECO:0000259" key="1">
    <source>
        <dbReference type="Pfam" id="PF14279"/>
    </source>
</evidence>
<dbReference type="EMBL" id="FMUQ01000004">
    <property type="protein sequence ID" value="SCX87449.1"/>
    <property type="molecule type" value="Genomic_DNA"/>
</dbReference>
<name>A0A1G5BBE9_9PAST</name>
<comment type="caution">
    <text evidence="2">The sequence shown here is derived from an EMBL/GenBank/DDBJ whole genome shotgun (WGS) entry which is preliminary data.</text>
</comment>